<feature type="chain" id="PRO_5039953969" evidence="1">
    <location>
        <begin position="18"/>
        <end position="140"/>
    </location>
</feature>
<dbReference type="Proteomes" id="UP001107558">
    <property type="component" value="Chromosome 2"/>
</dbReference>
<gene>
    <name evidence="2" type="ORF">PVAND_006622</name>
</gene>
<evidence type="ECO:0000313" key="3">
    <source>
        <dbReference type="Proteomes" id="UP001107558"/>
    </source>
</evidence>
<proteinExistence type="predicted"/>
<evidence type="ECO:0000256" key="1">
    <source>
        <dbReference type="SAM" id="SignalP"/>
    </source>
</evidence>
<organism evidence="2 3">
    <name type="scientific">Polypedilum vanderplanki</name>
    <name type="common">Sleeping chironomid midge</name>
    <dbReference type="NCBI Taxonomy" id="319348"/>
    <lineage>
        <taxon>Eukaryota</taxon>
        <taxon>Metazoa</taxon>
        <taxon>Ecdysozoa</taxon>
        <taxon>Arthropoda</taxon>
        <taxon>Hexapoda</taxon>
        <taxon>Insecta</taxon>
        <taxon>Pterygota</taxon>
        <taxon>Neoptera</taxon>
        <taxon>Endopterygota</taxon>
        <taxon>Diptera</taxon>
        <taxon>Nematocera</taxon>
        <taxon>Chironomoidea</taxon>
        <taxon>Chironomidae</taxon>
        <taxon>Chironominae</taxon>
        <taxon>Polypedilum</taxon>
        <taxon>Polypedilum</taxon>
    </lineage>
</organism>
<reference evidence="2" key="1">
    <citation type="submission" date="2021-03" db="EMBL/GenBank/DDBJ databases">
        <title>Chromosome level genome of the anhydrobiotic midge Polypedilum vanderplanki.</title>
        <authorList>
            <person name="Yoshida Y."/>
            <person name="Kikawada T."/>
            <person name="Gusev O."/>
        </authorList>
    </citation>
    <scope>NUCLEOTIDE SEQUENCE</scope>
    <source>
        <strain evidence="2">NIAS01</strain>
        <tissue evidence="2">Whole body or cell culture</tissue>
    </source>
</reference>
<dbReference type="AlphaFoldDB" id="A0A9J6C488"/>
<sequence>MKYFVIICILLTTIVYAKEKVPKLKDKDMMRKMIVYDKKNPDIFYCPTATSKYQTSIDKMIVKAHSINKLCEYEGNGVPLEGNHRHDCYQDVDETDFACKEKYRIMLRKYPEDFKGSRLQKYMDYDKEIIQKMRKNHNKN</sequence>
<dbReference type="OrthoDB" id="10046704at2759"/>
<protein>
    <submittedName>
        <fullName evidence="2">Uncharacterized protein</fullName>
    </submittedName>
</protein>
<name>A0A9J6C488_POLVA</name>
<keyword evidence="3" id="KW-1185">Reference proteome</keyword>
<feature type="signal peptide" evidence="1">
    <location>
        <begin position="1"/>
        <end position="17"/>
    </location>
</feature>
<dbReference type="EMBL" id="JADBJN010000002">
    <property type="protein sequence ID" value="KAG5676815.1"/>
    <property type="molecule type" value="Genomic_DNA"/>
</dbReference>
<accession>A0A9J6C488</accession>
<evidence type="ECO:0000313" key="2">
    <source>
        <dbReference type="EMBL" id="KAG5676815.1"/>
    </source>
</evidence>
<keyword evidence="1" id="KW-0732">Signal</keyword>
<comment type="caution">
    <text evidence="2">The sequence shown here is derived from an EMBL/GenBank/DDBJ whole genome shotgun (WGS) entry which is preliminary data.</text>
</comment>